<feature type="domain" description="Periplasmic binding protein" evidence="4">
    <location>
        <begin position="39"/>
        <end position="303"/>
    </location>
</feature>
<dbReference type="PANTHER" id="PTHR46847">
    <property type="entry name" value="D-ALLOSE-BINDING PERIPLASMIC PROTEIN-RELATED"/>
    <property type="match status" value="1"/>
</dbReference>
<keyword evidence="3" id="KW-0732">Signal</keyword>
<dbReference type="InterPro" id="IPR028082">
    <property type="entry name" value="Peripla_BP_I"/>
</dbReference>
<dbReference type="SUPFAM" id="SSF53822">
    <property type="entry name" value="Periplasmic binding protein-like I"/>
    <property type="match status" value="1"/>
</dbReference>
<evidence type="ECO:0000259" key="4">
    <source>
        <dbReference type="Pfam" id="PF13407"/>
    </source>
</evidence>
<protein>
    <recommendedName>
        <fullName evidence="4">Periplasmic binding protein domain-containing protein</fullName>
    </recommendedName>
</protein>
<organism evidence="5 6">
    <name type="scientific">Paracraurococcus ruber</name>
    <dbReference type="NCBI Taxonomy" id="77675"/>
    <lineage>
        <taxon>Bacteria</taxon>
        <taxon>Pseudomonadati</taxon>
        <taxon>Pseudomonadota</taxon>
        <taxon>Alphaproteobacteria</taxon>
        <taxon>Acetobacterales</taxon>
        <taxon>Roseomonadaceae</taxon>
        <taxon>Paracraurococcus</taxon>
    </lineage>
</organism>
<comment type="similarity">
    <text evidence="2">Belongs to the bacterial solute-binding protein 2 family.</text>
</comment>
<comment type="subcellular location">
    <subcellularLocation>
        <location evidence="1">Cell envelope</location>
    </subcellularLocation>
</comment>
<dbReference type="RefSeq" id="WP_200306798.1">
    <property type="nucleotide sequence ID" value="NZ_NRSG01000593.1"/>
</dbReference>
<proteinExistence type="inferred from homology"/>
<evidence type="ECO:0000256" key="1">
    <source>
        <dbReference type="ARBA" id="ARBA00004196"/>
    </source>
</evidence>
<dbReference type="Gene3D" id="3.40.50.2300">
    <property type="match status" value="2"/>
</dbReference>
<dbReference type="EMBL" id="NRSG01000593">
    <property type="protein sequence ID" value="MBK1662511.1"/>
    <property type="molecule type" value="Genomic_DNA"/>
</dbReference>
<evidence type="ECO:0000313" key="6">
    <source>
        <dbReference type="Proteomes" id="UP000697995"/>
    </source>
</evidence>
<dbReference type="InterPro" id="IPR025997">
    <property type="entry name" value="SBP_2_dom"/>
</dbReference>
<accession>A0ABS1D7T8</accession>
<keyword evidence="6" id="KW-1185">Reference proteome</keyword>
<gene>
    <name evidence="5" type="ORF">CKO45_30495</name>
</gene>
<evidence type="ECO:0000256" key="2">
    <source>
        <dbReference type="ARBA" id="ARBA00007639"/>
    </source>
</evidence>
<comment type="caution">
    <text evidence="5">The sequence shown here is derived from an EMBL/GenBank/DDBJ whole genome shotgun (WGS) entry which is preliminary data.</text>
</comment>
<dbReference type="Pfam" id="PF13407">
    <property type="entry name" value="Peripla_BP_4"/>
    <property type="match status" value="1"/>
</dbReference>
<dbReference type="PANTHER" id="PTHR46847:SF2">
    <property type="entry name" value="ABC TRANSPORTER SUGAR-BINDING PROTEIN"/>
    <property type="match status" value="1"/>
</dbReference>
<dbReference type="CDD" id="cd06324">
    <property type="entry name" value="PBP1_ABC_sugar_binding-like"/>
    <property type="match status" value="1"/>
</dbReference>
<evidence type="ECO:0000256" key="3">
    <source>
        <dbReference type="ARBA" id="ARBA00022729"/>
    </source>
</evidence>
<sequence length="398" mass="41560">GCGGWPAGRRVQAGLLLLGGLLASPRILRADRRPLRVTFVNPGRADEALWRMIELSMQQAAPQLGIALTVAQAGRNRQLMRSEALAALAATPPPDLLLIGNEERSAREVILAAEARGVPCFLLLNDLDAADAEAMGAPRERVRAYLGSLVPDNLAAGRDLAEALLAAARARAGSGTGTNAPAGPGARRRLLAIVGDRVTPSSTLREEGLHQAIAAAGDAEVARVLPGHWSEREAEAAAGRYLAWARAGGVGTDLVWAANDPMAIGALRAFAAAGETPGETVLFGGVNWTTAALDLIAEGRMEVSFGGHLFAGVLALAVLRDWADGRDFATEGGGRLRLPLAPARRDRAAALRRMLEAGPWDRIDAAALTRAARGPDAPALPPLDLLLQRLMPTAAAGR</sequence>
<name>A0ABS1D7T8_9PROT</name>
<feature type="non-terminal residue" evidence="5">
    <location>
        <position position="1"/>
    </location>
</feature>
<reference evidence="5 6" key="1">
    <citation type="journal article" date="2020" name="Microorganisms">
        <title>Osmotic Adaptation and Compatible Solute Biosynthesis of Phototrophic Bacteria as Revealed from Genome Analyses.</title>
        <authorList>
            <person name="Imhoff J.F."/>
            <person name="Rahn T."/>
            <person name="Kunzel S."/>
            <person name="Keller A."/>
            <person name="Neulinger S.C."/>
        </authorList>
    </citation>
    <scope>NUCLEOTIDE SEQUENCE [LARGE SCALE GENOMIC DNA]</scope>
    <source>
        <strain evidence="5 6">DSM 15382</strain>
    </source>
</reference>
<evidence type="ECO:0000313" key="5">
    <source>
        <dbReference type="EMBL" id="MBK1662511.1"/>
    </source>
</evidence>
<dbReference type="Proteomes" id="UP000697995">
    <property type="component" value="Unassembled WGS sequence"/>
</dbReference>